<feature type="domain" description="Transposase IS116/IS110/IS902 C-terminal" evidence="1">
    <location>
        <begin position="316"/>
        <end position="400"/>
    </location>
</feature>
<gene>
    <name evidence="3" type="ORF">GCM10008957_39130</name>
</gene>
<evidence type="ECO:0000259" key="2">
    <source>
        <dbReference type="Pfam" id="PF05598"/>
    </source>
</evidence>
<proteinExistence type="predicted"/>
<evidence type="ECO:0000259" key="1">
    <source>
        <dbReference type="Pfam" id="PF02371"/>
    </source>
</evidence>
<dbReference type="InterPro" id="IPR047650">
    <property type="entry name" value="Transpos_IS110"/>
</dbReference>
<dbReference type="RefSeq" id="WP_189092181.1">
    <property type="nucleotide sequence ID" value="NZ_BMQL01000030.1"/>
</dbReference>
<evidence type="ECO:0000313" key="3">
    <source>
        <dbReference type="EMBL" id="GGR23357.1"/>
    </source>
</evidence>
<dbReference type="Pfam" id="PF02371">
    <property type="entry name" value="Transposase_20"/>
    <property type="match status" value="1"/>
</dbReference>
<evidence type="ECO:0008006" key="5">
    <source>
        <dbReference type="Google" id="ProtNLM"/>
    </source>
</evidence>
<dbReference type="AlphaFoldDB" id="A0A918CHM8"/>
<reference evidence="3" key="1">
    <citation type="journal article" date="2014" name="Int. J. Syst. Evol. Microbiol.">
        <title>Complete genome sequence of Corynebacterium casei LMG S-19264T (=DSM 44701T), isolated from a smear-ripened cheese.</title>
        <authorList>
            <consortium name="US DOE Joint Genome Institute (JGI-PGF)"/>
            <person name="Walter F."/>
            <person name="Albersmeier A."/>
            <person name="Kalinowski J."/>
            <person name="Ruckert C."/>
        </authorList>
    </citation>
    <scope>NUCLEOTIDE SEQUENCE</scope>
    <source>
        <strain evidence="3">JCM 31311</strain>
    </source>
</reference>
<feature type="domain" description="Transposase InsH N-terminal" evidence="2">
    <location>
        <begin position="43"/>
        <end position="113"/>
    </location>
</feature>
<accession>A0A918CHM8</accession>
<dbReference type="InterPro" id="IPR003346">
    <property type="entry name" value="Transposase_20"/>
</dbReference>
<dbReference type="Proteomes" id="UP000603865">
    <property type="component" value="Unassembled WGS sequence"/>
</dbReference>
<evidence type="ECO:0000313" key="4">
    <source>
        <dbReference type="Proteomes" id="UP000603865"/>
    </source>
</evidence>
<dbReference type="GO" id="GO:0006313">
    <property type="term" value="P:DNA transposition"/>
    <property type="evidence" value="ECO:0007669"/>
    <property type="project" value="InterPro"/>
</dbReference>
<organism evidence="3 4">
    <name type="scientific">Deinococcus ruber</name>
    <dbReference type="NCBI Taxonomy" id="1848197"/>
    <lineage>
        <taxon>Bacteria</taxon>
        <taxon>Thermotogati</taxon>
        <taxon>Deinococcota</taxon>
        <taxon>Deinococci</taxon>
        <taxon>Deinococcales</taxon>
        <taxon>Deinococcaceae</taxon>
        <taxon>Deinococcus</taxon>
    </lineage>
</organism>
<dbReference type="Pfam" id="PF05598">
    <property type="entry name" value="DUF772"/>
    <property type="match status" value="1"/>
</dbReference>
<dbReference type="GO" id="GO:0004803">
    <property type="term" value="F:transposase activity"/>
    <property type="evidence" value="ECO:0007669"/>
    <property type="project" value="InterPro"/>
</dbReference>
<dbReference type="EMBL" id="BMQL01000030">
    <property type="protein sequence ID" value="GGR23357.1"/>
    <property type="molecule type" value="Genomic_DNA"/>
</dbReference>
<dbReference type="PANTHER" id="PTHR33055">
    <property type="entry name" value="TRANSPOSASE FOR INSERTION SEQUENCE ELEMENT IS1111A"/>
    <property type="match status" value="1"/>
</dbReference>
<dbReference type="GO" id="GO:0003677">
    <property type="term" value="F:DNA binding"/>
    <property type="evidence" value="ECO:0007669"/>
    <property type="project" value="InterPro"/>
</dbReference>
<reference evidence="3" key="2">
    <citation type="submission" date="2020-09" db="EMBL/GenBank/DDBJ databases">
        <authorList>
            <person name="Sun Q."/>
            <person name="Ohkuma M."/>
        </authorList>
    </citation>
    <scope>NUCLEOTIDE SEQUENCE</scope>
    <source>
        <strain evidence="3">JCM 31311</strain>
    </source>
</reference>
<keyword evidence="4" id="KW-1185">Reference proteome</keyword>
<dbReference type="PANTHER" id="PTHR33055:SF3">
    <property type="entry name" value="PUTATIVE TRANSPOSASE FOR IS117-RELATED"/>
    <property type="match status" value="1"/>
</dbReference>
<sequence length="446" mass="50036">MSLDPQPIGEIPEMTVRVARAAFRKGSTIMRLREEFGTLYTDADFSVLFPKRGQPALAPWRLALVSVFQFLENFTDRQAADQVRARIDWKYALGLELEDAGFDFSVLSEFRSRLIQGHNEHLLLDTMLAHFKAQGLIKAKGKQRTDSTHVLAHVRALNHLELVAETLRAALNELAVAAPAWLKEVSPSEWFERYGQRVYDFRLPKGQAPRDAYGVTVGQDGFQLLTALEMRPARWTPTDACVESLRALVHERDAVIELITLEKGRHHALDHRHAVQDVVVRLCDERLALLGQQRDTLNQAIQDTIALPGRLHVQIELLASVPGIGQLTAAVLLSETGHLEDMHRSEQWTAYAGLSPLPRQSGAMIGRCRISKIGNARLRRAMYLSAVTVSRLSNPLGAYYRRLVEQGKPKKVALIALARKLLRTCFAVLKTAQPFDLAYQRPLKAA</sequence>
<dbReference type="InterPro" id="IPR008490">
    <property type="entry name" value="Transposase_InsH_N"/>
</dbReference>
<protein>
    <recommendedName>
        <fullName evidence="5">Transposase</fullName>
    </recommendedName>
</protein>
<name>A0A918CHM8_9DEIO</name>
<comment type="caution">
    <text evidence="3">The sequence shown here is derived from an EMBL/GenBank/DDBJ whole genome shotgun (WGS) entry which is preliminary data.</text>
</comment>